<reference evidence="2 3" key="1">
    <citation type="submission" date="2015-11" db="EMBL/GenBank/DDBJ databases">
        <title>Genomic analysis of 38 Legionella species identifies large and diverse effector repertoires.</title>
        <authorList>
            <person name="Burstein D."/>
            <person name="Amaro F."/>
            <person name="Zusman T."/>
            <person name="Lifshitz Z."/>
            <person name="Cohen O."/>
            <person name="Gilbert J.A."/>
            <person name="Pupko T."/>
            <person name="Shuman H.A."/>
            <person name="Segal G."/>
        </authorList>
    </citation>
    <scope>NUCLEOTIDE SEQUENCE [LARGE SCALE GENOMIC DNA]</scope>
    <source>
        <strain evidence="2 3">SC-63-C7</strain>
    </source>
</reference>
<proteinExistence type="predicted"/>
<dbReference type="PATRIC" id="fig|45074.5.peg.1525"/>
<dbReference type="Proteomes" id="UP000054703">
    <property type="component" value="Unassembled WGS sequence"/>
</dbReference>
<sequence>MKRTSFFNKELPKKLSPESVKRAEEFDKRESGIDYEKNKANHKQLTASMEMKRIEQENNQENNLECESEERQLSCK</sequence>
<evidence type="ECO:0000256" key="1">
    <source>
        <dbReference type="SAM" id="MobiDB-lite"/>
    </source>
</evidence>
<feature type="compositionally biased region" description="Basic and acidic residues" evidence="1">
    <location>
        <begin position="10"/>
        <end position="27"/>
    </location>
</feature>
<feature type="region of interest" description="Disordered" evidence="1">
    <location>
        <begin position="56"/>
        <end position="76"/>
    </location>
</feature>
<dbReference type="EMBL" id="LNYU01000029">
    <property type="protein sequence ID" value="KTD63314.1"/>
    <property type="molecule type" value="Genomic_DNA"/>
</dbReference>
<name>A0A0W0Z2J8_9GAMM</name>
<dbReference type="RefSeq" id="WP_058513824.1">
    <property type="nucleotide sequence ID" value="NZ_CAAAIH010000055.1"/>
</dbReference>
<organism evidence="2 3">
    <name type="scientific">Legionella santicrucis</name>
    <dbReference type="NCBI Taxonomy" id="45074"/>
    <lineage>
        <taxon>Bacteria</taxon>
        <taxon>Pseudomonadati</taxon>
        <taxon>Pseudomonadota</taxon>
        <taxon>Gammaproteobacteria</taxon>
        <taxon>Legionellales</taxon>
        <taxon>Legionellaceae</taxon>
        <taxon>Legionella</taxon>
    </lineage>
</organism>
<feature type="region of interest" description="Disordered" evidence="1">
    <location>
        <begin position="1"/>
        <end position="27"/>
    </location>
</feature>
<comment type="caution">
    <text evidence="2">The sequence shown here is derived from an EMBL/GenBank/DDBJ whole genome shotgun (WGS) entry which is preliminary data.</text>
</comment>
<keyword evidence="3" id="KW-1185">Reference proteome</keyword>
<evidence type="ECO:0000313" key="3">
    <source>
        <dbReference type="Proteomes" id="UP000054703"/>
    </source>
</evidence>
<dbReference type="AlphaFoldDB" id="A0A0W0Z2J8"/>
<dbReference type="OrthoDB" id="5652632at2"/>
<evidence type="ECO:0000313" key="2">
    <source>
        <dbReference type="EMBL" id="KTD63314.1"/>
    </source>
</evidence>
<protein>
    <submittedName>
        <fullName evidence="2">Uncharacterized protein</fullName>
    </submittedName>
</protein>
<gene>
    <name evidence="2" type="ORF">Lsan_1432</name>
</gene>
<accession>A0A0W0Z2J8</accession>